<accession>A0A937VYQ3</accession>
<dbReference type="EMBL" id="VGLS01000001">
    <property type="protein sequence ID" value="MBM3222187.1"/>
    <property type="molecule type" value="Genomic_DNA"/>
</dbReference>
<sequence>MALLDHFHPPLSIRRHWQAFHHAWSANIAVDLNTLLPVGYFAEPNAQFGIEIDVATFEESMSGDTSAMFHGALTSPSGAETRPVWTPPAPSHTIPFSLIADVVEVLVYSSIEGPILVGAIEFVSPANKDRQARCEAFVSKCEALLYQGLGSATADRSH</sequence>
<dbReference type="AlphaFoldDB" id="A0A937VYQ3"/>
<comment type="caution">
    <text evidence="1">The sequence shown here is derived from an EMBL/GenBank/DDBJ whole genome shotgun (WGS) entry which is preliminary data.</text>
</comment>
<organism evidence="1 2">
    <name type="scientific">Tectimicrobiota bacterium</name>
    <dbReference type="NCBI Taxonomy" id="2528274"/>
    <lineage>
        <taxon>Bacteria</taxon>
        <taxon>Pseudomonadati</taxon>
        <taxon>Nitrospinota/Tectimicrobiota group</taxon>
        <taxon>Candidatus Tectimicrobiota</taxon>
    </lineage>
</organism>
<proteinExistence type="predicted"/>
<protein>
    <submittedName>
        <fullName evidence="1">Uncharacterized protein</fullName>
    </submittedName>
</protein>
<name>A0A937VYQ3_UNCTE</name>
<dbReference type="Proteomes" id="UP000712673">
    <property type="component" value="Unassembled WGS sequence"/>
</dbReference>
<evidence type="ECO:0000313" key="1">
    <source>
        <dbReference type="EMBL" id="MBM3222187.1"/>
    </source>
</evidence>
<evidence type="ECO:0000313" key="2">
    <source>
        <dbReference type="Proteomes" id="UP000712673"/>
    </source>
</evidence>
<reference evidence="1" key="1">
    <citation type="submission" date="2019-03" db="EMBL/GenBank/DDBJ databases">
        <title>Lake Tanganyika Metagenome-Assembled Genomes (MAGs).</title>
        <authorList>
            <person name="Tran P."/>
        </authorList>
    </citation>
    <scope>NUCLEOTIDE SEQUENCE</scope>
    <source>
        <strain evidence="1">K_DeepCast_65m_m2_066</strain>
    </source>
</reference>
<gene>
    <name evidence="1" type="ORF">FJZ47_00060</name>
</gene>